<accession>A0A1F6PA24</accession>
<dbReference type="AlphaFoldDB" id="A0A1F6PA24"/>
<reference evidence="1 2" key="1">
    <citation type="journal article" date="2016" name="Nat. Commun.">
        <title>Thousands of microbial genomes shed light on interconnected biogeochemical processes in an aquifer system.</title>
        <authorList>
            <person name="Anantharaman K."/>
            <person name="Brown C.T."/>
            <person name="Hug L.A."/>
            <person name="Sharon I."/>
            <person name="Castelle C.J."/>
            <person name="Probst A.J."/>
            <person name="Thomas B.C."/>
            <person name="Singh A."/>
            <person name="Wilkins M.J."/>
            <person name="Karaoz U."/>
            <person name="Brodie E.L."/>
            <person name="Williams K.H."/>
            <person name="Hubbard S.S."/>
            <person name="Banfield J.F."/>
        </authorList>
    </citation>
    <scope>NUCLEOTIDE SEQUENCE [LARGE SCALE GENOMIC DNA]</scope>
</reference>
<sequence length="88" mass="10001">MKGEKPMKILKEGKWNIPWTAEISCSTCEARLLVEEADVLPVGNESAKYECVCAICGKLVALKKDDISQRVREVVDKKRKYWSTGDPW</sequence>
<evidence type="ECO:0000313" key="2">
    <source>
        <dbReference type="Proteomes" id="UP000176634"/>
    </source>
</evidence>
<comment type="caution">
    <text evidence="1">The sequence shown here is derived from an EMBL/GenBank/DDBJ whole genome shotgun (WGS) entry which is preliminary data.</text>
</comment>
<gene>
    <name evidence="1" type="ORF">A2563_05425</name>
</gene>
<dbReference type="STRING" id="1798705.A2563_05425"/>
<proteinExistence type="predicted"/>
<dbReference type="Proteomes" id="UP000176634">
    <property type="component" value="Unassembled WGS sequence"/>
</dbReference>
<name>A0A1F6PA24_9BACT</name>
<dbReference type="EMBL" id="MFRA01000004">
    <property type="protein sequence ID" value="OGH93021.1"/>
    <property type="molecule type" value="Genomic_DNA"/>
</dbReference>
<organism evidence="1 2">
    <name type="scientific">Candidatus Magasanikbacteria bacterium RIFOXYD1_FULL_40_23</name>
    <dbReference type="NCBI Taxonomy" id="1798705"/>
    <lineage>
        <taxon>Bacteria</taxon>
        <taxon>Candidatus Magasanikiibacteriota</taxon>
    </lineage>
</organism>
<evidence type="ECO:0000313" key="1">
    <source>
        <dbReference type="EMBL" id="OGH93021.1"/>
    </source>
</evidence>
<protein>
    <submittedName>
        <fullName evidence="1">Uncharacterized protein</fullName>
    </submittedName>
</protein>